<protein>
    <submittedName>
        <fullName evidence="7">Extracellular domain of a sensor histidine kinase NagS</fullName>
    </submittedName>
</protein>
<evidence type="ECO:0000256" key="5">
    <source>
        <dbReference type="ARBA" id="ARBA00023136"/>
    </source>
</evidence>
<dbReference type="Pfam" id="PF02743">
    <property type="entry name" value="dCache_1"/>
    <property type="match status" value="1"/>
</dbReference>
<evidence type="ECO:0000256" key="1">
    <source>
        <dbReference type="ARBA" id="ARBA00004651"/>
    </source>
</evidence>
<dbReference type="InterPro" id="IPR033479">
    <property type="entry name" value="dCache_1"/>
</dbReference>
<keyword evidence="3" id="KW-0812">Transmembrane</keyword>
<name>A0AAN0NPC6_9BACL</name>
<dbReference type="SMR" id="A0AAN0NPC6"/>
<evidence type="ECO:0000313" key="7">
    <source>
        <dbReference type="PDB" id="8W7P"/>
    </source>
</evidence>
<evidence type="ECO:0000256" key="3">
    <source>
        <dbReference type="ARBA" id="ARBA00022692"/>
    </source>
</evidence>
<evidence type="ECO:0000256" key="2">
    <source>
        <dbReference type="ARBA" id="ARBA00022475"/>
    </source>
</evidence>
<keyword evidence="8" id="KW-0002">3D-structure</keyword>
<keyword evidence="4" id="KW-1133">Transmembrane helix</keyword>
<evidence type="ECO:0000259" key="6">
    <source>
        <dbReference type="Pfam" id="PF02743"/>
    </source>
</evidence>
<keyword evidence="2" id="KW-1003">Cell membrane</keyword>
<sequence length="274" mass="31919">MSQHMIEQNYAEQSEFTLKAIGRNINYVLKEANHFSESSMLREDIQQTLSINHEVDQVVLAEYNRLLQRTFLFYTPSYSVHLYNFTGQLYNQGKIGYERFTYESLYKSPQVSEVIKLNGKPLWLGPYEFTESSANPNLFTSIRMINNTYTMNNMGILLQQFQFNNELNEIFNYFGTTHSKAVRFMLVNQEGLIMMDNKGKLSGRKLSDYAGSPVVLGAEYQSRKMTFDQVESVVSVHHLALDDFGKMNWNVVSVTPWEYLSGRSEQLEHHHHHH</sequence>
<evidence type="ECO:0000256" key="4">
    <source>
        <dbReference type="ARBA" id="ARBA00022989"/>
    </source>
</evidence>
<comment type="subcellular location">
    <subcellularLocation>
        <location evidence="1">Cell membrane</location>
        <topology evidence="1">Multi-pass membrane protein</topology>
    </subcellularLocation>
</comment>
<evidence type="ECO:0007829" key="8">
    <source>
        <dbReference type="PDB" id="8W7P"/>
    </source>
</evidence>
<dbReference type="PDB" id="8W7P">
    <property type="method" value="X-ray"/>
    <property type="resolution" value="1.80 A"/>
    <property type="chains" value="A/B=1-274"/>
</dbReference>
<dbReference type="AlphaFoldDB" id="A0AAN0NPC6"/>
<dbReference type="GO" id="GO:0005886">
    <property type="term" value="C:plasma membrane"/>
    <property type="evidence" value="ECO:0007669"/>
    <property type="project" value="UniProtKB-SubCell"/>
</dbReference>
<accession>A0AAN0NPC6</accession>
<reference evidence="8" key="1">
    <citation type="journal article" date="2024" name="Biosci. Biotechnol. Biochem.">
        <title>Characterization of the extracellular domain of sensor histidine kinase NagS from Paenibacillus sp. str. FPU-7: nagS interacts with oligosaccharide binding protein NagB1 in complexes with N, N'-diacetylchitobiose.</title>
        <authorList>
            <person name="Itoh T."/>
            <person name="Ogawa T."/>
            <person name="Hibi T."/>
            <person name="Kimoto H."/>
        </authorList>
    </citation>
    <scope>X-RAY CRYSTALLOGRAPHY (1.80 ANGSTROMS)</scope>
</reference>
<proteinExistence type="evidence at protein level"/>
<feature type="domain" description="Cache" evidence="6">
    <location>
        <begin position="5"/>
        <end position="243"/>
    </location>
</feature>
<keyword evidence="5" id="KW-0472">Membrane</keyword>
<organism evidence="7">
    <name type="scientific">Paenibacillus sp. FPU-7</name>
    <dbReference type="NCBI Taxonomy" id="762821"/>
    <lineage>
        <taxon>Bacteria</taxon>
        <taxon>Bacillati</taxon>
        <taxon>Bacillota</taxon>
        <taxon>Bacilli</taxon>
        <taxon>Bacillales</taxon>
        <taxon>Paenibacillaceae</taxon>
        <taxon>Paenibacillus</taxon>
    </lineage>
</organism>